<feature type="compositionally biased region" description="Low complexity" evidence="1">
    <location>
        <begin position="56"/>
        <end position="69"/>
    </location>
</feature>
<keyword evidence="2" id="KW-1185">Reference proteome</keyword>
<feature type="compositionally biased region" description="Polar residues" evidence="1">
    <location>
        <begin position="104"/>
        <end position="116"/>
    </location>
</feature>
<feature type="compositionally biased region" description="Basic and acidic residues" evidence="1">
    <location>
        <begin position="1"/>
        <end position="20"/>
    </location>
</feature>
<feature type="region of interest" description="Disordered" evidence="1">
    <location>
        <begin position="56"/>
        <end position="75"/>
    </location>
</feature>
<name>A0A7E4UWL1_PANRE</name>
<evidence type="ECO:0000313" key="3">
    <source>
        <dbReference type="WBParaSite" id="Pan_g13491.t1"/>
    </source>
</evidence>
<feature type="region of interest" description="Disordered" evidence="1">
    <location>
        <begin position="84"/>
        <end position="116"/>
    </location>
</feature>
<proteinExistence type="predicted"/>
<feature type="region of interest" description="Disordered" evidence="1">
    <location>
        <begin position="1"/>
        <end position="24"/>
    </location>
</feature>
<evidence type="ECO:0000256" key="1">
    <source>
        <dbReference type="SAM" id="MobiDB-lite"/>
    </source>
</evidence>
<organism evidence="2 3">
    <name type="scientific">Panagrellus redivivus</name>
    <name type="common">Microworm</name>
    <dbReference type="NCBI Taxonomy" id="6233"/>
    <lineage>
        <taxon>Eukaryota</taxon>
        <taxon>Metazoa</taxon>
        <taxon>Ecdysozoa</taxon>
        <taxon>Nematoda</taxon>
        <taxon>Chromadorea</taxon>
        <taxon>Rhabditida</taxon>
        <taxon>Tylenchina</taxon>
        <taxon>Panagrolaimomorpha</taxon>
        <taxon>Panagrolaimoidea</taxon>
        <taxon>Panagrolaimidae</taxon>
        <taxon>Panagrellus</taxon>
    </lineage>
</organism>
<dbReference type="WBParaSite" id="Pan_g13491.t1">
    <property type="protein sequence ID" value="Pan_g13491.t1"/>
    <property type="gene ID" value="Pan_g13491"/>
</dbReference>
<accession>A0A7E4UWL1</accession>
<reference evidence="3" key="2">
    <citation type="submission" date="2020-10" db="UniProtKB">
        <authorList>
            <consortium name="WormBaseParasite"/>
        </authorList>
    </citation>
    <scope>IDENTIFICATION</scope>
</reference>
<dbReference type="Proteomes" id="UP000492821">
    <property type="component" value="Unassembled WGS sequence"/>
</dbReference>
<reference evidence="2" key="1">
    <citation type="journal article" date="2013" name="Genetics">
        <title>The draft genome and transcriptome of Panagrellus redivivus are shaped by the harsh demands of a free-living lifestyle.</title>
        <authorList>
            <person name="Srinivasan J."/>
            <person name="Dillman A.R."/>
            <person name="Macchietto M.G."/>
            <person name="Heikkinen L."/>
            <person name="Lakso M."/>
            <person name="Fracchia K.M."/>
            <person name="Antoshechkin I."/>
            <person name="Mortazavi A."/>
            <person name="Wong G."/>
            <person name="Sternberg P.W."/>
        </authorList>
    </citation>
    <scope>NUCLEOTIDE SEQUENCE [LARGE SCALE GENOMIC DNA]</scope>
    <source>
        <strain evidence="2">MT8872</strain>
    </source>
</reference>
<sequence length="116" mass="13082">MARDGRNRRKSPEMLKDQKRVQKVGSICRRGHRRDVALCAQPQRTSFLRRRKLARLRPASPASPANLPTIPTPLLPTVPARRAINRHRPDSPPHGTIKPMEQACSRQSSLSLLPVD</sequence>
<dbReference type="AlphaFoldDB" id="A0A7E4UWL1"/>
<evidence type="ECO:0000313" key="2">
    <source>
        <dbReference type="Proteomes" id="UP000492821"/>
    </source>
</evidence>
<protein>
    <submittedName>
        <fullName evidence="3">Uncharacterized protein</fullName>
    </submittedName>
</protein>